<keyword evidence="5" id="KW-1185">Reference proteome</keyword>
<dbReference type="PRINTS" id="PR00080">
    <property type="entry name" value="SDRFAMILY"/>
</dbReference>
<evidence type="ECO:0000256" key="3">
    <source>
        <dbReference type="ARBA" id="ARBA00023002"/>
    </source>
</evidence>
<evidence type="ECO:0000313" key="5">
    <source>
        <dbReference type="Proteomes" id="UP000241818"/>
    </source>
</evidence>
<dbReference type="PANTHER" id="PTHR42760">
    <property type="entry name" value="SHORT-CHAIN DEHYDROGENASES/REDUCTASES FAMILY MEMBER"/>
    <property type="match status" value="1"/>
</dbReference>
<organism evidence="4 5">
    <name type="scientific">Amorphotheca resinae ATCC 22711</name>
    <dbReference type="NCBI Taxonomy" id="857342"/>
    <lineage>
        <taxon>Eukaryota</taxon>
        <taxon>Fungi</taxon>
        <taxon>Dikarya</taxon>
        <taxon>Ascomycota</taxon>
        <taxon>Pezizomycotina</taxon>
        <taxon>Leotiomycetes</taxon>
        <taxon>Helotiales</taxon>
        <taxon>Amorphothecaceae</taxon>
        <taxon>Amorphotheca</taxon>
    </lineage>
</organism>
<evidence type="ECO:0000256" key="2">
    <source>
        <dbReference type="ARBA" id="ARBA00022857"/>
    </source>
</evidence>
<gene>
    <name evidence="4" type="ORF">M430DRAFT_98663</name>
</gene>
<dbReference type="AlphaFoldDB" id="A0A2T3B5Y4"/>
<evidence type="ECO:0000256" key="1">
    <source>
        <dbReference type="ARBA" id="ARBA00006484"/>
    </source>
</evidence>
<reference evidence="4 5" key="1">
    <citation type="journal article" date="2018" name="New Phytol.">
        <title>Comparative genomics and transcriptomics depict ericoid mycorrhizal fungi as versatile saprotrophs and plant mutualists.</title>
        <authorList>
            <person name="Martino E."/>
            <person name="Morin E."/>
            <person name="Grelet G.A."/>
            <person name="Kuo A."/>
            <person name="Kohler A."/>
            <person name="Daghino S."/>
            <person name="Barry K.W."/>
            <person name="Cichocki N."/>
            <person name="Clum A."/>
            <person name="Dockter R.B."/>
            <person name="Hainaut M."/>
            <person name="Kuo R.C."/>
            <person name="LaButti K."/>
            <person name="Lindahl B.D."/>
            <person name="Lindquist E.A."/>
            <person name="Lipzen A."/>
            <person name="Khouja H.R."/>
            <person name="Magnuson J."/>
            <person name="Murat C."/>
            <person name="Ohm R.A."/>
            <person name="Singer S.W."/>
            <person name="Spatafora J.W."/>
            <person name="Wang M."/>
            <person name="Veneault-Fourrey C."/>
            <person name="Henrissat B."/>
            <person name="Grigoriev I.V."/>
            <person name="Martin F.M."/>
            <person name="Perotto S."/>
        </authorList>
    </citation>
    <scope>NUCLEOTIDE SEQUENCE [LARGE SCALE GENOMIC DNA]</scope>
    <source>
        <strain evidence="4 5">ATCC 22711</strain>
    </source>
</reference>
<dbReference type="Pfam" id="PF13561">
    <property type="entry name" value="adh_short_C2"/>
    <property type="match status" value="1"/>
</dbReference>
<dbReference type="InterPro" id="IPR036291">
    <property type="entry name" value="NAD(P)-bd_dom_sf"/>
</dbReference>
<dbReference type="FunFam" id="3.40.50.720:FF:000090">
    <property type="entry name" value="NADP-dependent mannitol dehydrogenase"/>
    <property type="match status" value="1"/>
</dbReference>
<dbReference type="GO" id="GO:0050085">
    <property type="term" value="F:mannitol 2-dehydrogenase (NADP+) activity"/>
    <property type="evidence" value="ECO:0007669"/>
    <property type="project" value="UniProtKB-ARBA"/>
</dbReference>
<dbReference type="Gene3D" id="3.40.50.720">
    <property type="entry name" value="NAD(P)-binding Rossmann-like Domain"/>
    <property type="match status" value="1"/>
</dbReference>
<keyword evidence="2" id="KW-0521">NADP</keyword>
<protein>
    <submittedName>
        <fullName evidence="4">Uncharacterized protein</fullName>
    </submittedName>
</protein>
<dbReference type="SUPFAM" id="SSF51735">
    <property type="entry name" value="NAD(P)-binding Rossmann-fold domains"/>
    <property type="match status" value="1"/>
</dbReference>
<dbReference type="GO" id="GO:0019594">
    <property type="term" value="P:mannitol metabolic process"/>
    <property type="evidence" value="ECO:0007669"/>
    <property type="project" value="UniProtKB-ARBA"/>
</dbReference>
<dbReference type="OrthoDB" id="5325318at2759"/>
<dbReference type="EMBL" id="KZ679009">
    <property type="protein sequence ID" value="PSS22167.1"/>
    <property type="molecule type" value="Genomic_DNA"/>
</dbReference>
<accession>A0A2T3B5Y4</accession>
<dbReference type="RefSeq" id="XP_024722322.1">
    <property type="nucleotide sequence ID" value="XM_024870136.1"/>
</dbReference>
<dbReference type="STRING" id="857342.A0A2T3B5Y4"/>
<dbReference type="InterPro" id="IPR020904">
    <property type="entry name" value="Sc_DH/Rdtase_CS"/>
</dbReference>
<sequence>MFGRSVIRAATTAARATPIAQQAVPLVTKVVPLVTKATRASFTSGAKLREPVEIISEREVPTSSYAGGEAQHSTIKVKDEVVVPLTREIYDRMTPSMQKMTLMDKVVMVTGGARGLGNNMARACIEAGAKAIIIIDANQDLGDAAAAELHKLTGNTVPVEFFKVDVRDGGAIEDCVNAVVEKYGAPDVLINSAGIADSNIPAETYDHVMFRRLIDINLTGSFLMAQTVGKAMMAAKKPGSIVLVASMSGIIVNYPQEQSCYNASKAGVIQLGKSLGAEWAKYNIRVNCINPGYMDTALNNVPALDAQKVIWKSLTPQNRLGAVDDLNGLAVFLGSDASGFMTGSSVTIDGGYTLY</sequence>
<name>A0A2T3B5Y4_AMORE</name>
<dbReference type="InParanoid" id="A0A2T3B5Y4"/>
<dbReference type="PANTHER" id="PTHR42760:SF103">
    <property type="entry name" value="SHORT-CHAIN DEHYDROGENASE_REDUCTASE SDR"/>
    <property type="match status" value="1"/>
</dbReference>
<dbReference type="PRINTS" id="PR00081">
    <property type="entry name" value="GDHRDH"/>
</dbReference>
<keyword evidence="3" id="KW-0560">Oxidoreductase</keyword>
<dbReference type="InterPro" id="IPR002347">
    <property type="entry name" value="SDR_fam"/>
</dbReference>
<evidence type="ECO:0000313" key="4">
    <source>
        <dbReference type="EMBL" id="PSS22167.1"/>
    </source>
</evidence>
<comment type="similarity">
    <text evidence="1">Belongs to the short-chain dehydrogenases/reductases (SDR) family.</text>
</comment>
<proteinExistence type="inferred from homology"/>
<dbReference type="GeneID" id="36578217"/>
<dbReference type="Proteomes" id="UP000241818">
    <property type="component" value="Unassembled WGS sequence"/>
</dbReference>
<dbReference type="PROSITE" id="PS00061">
    <property type="entry name" value="ADH_SHORT"/>
    <property type="match status" value="1"/>
</dbReference>